<dbReference type="STRING" id="89524.SAMN05444370_10782"/>
<dbReference type="GO" id="GO:0006552">
    <property type="term" value="P:L-leucine catabolic process"/>
    <property type="evidence" value="ECO:0007669"/>
    <property type="project" value="TreeGrafter"/>
</dbReference>
<dbReference type="Pfam" id="PF00682">
    <property type="entry name" value="HMGL-like"/>
    <property type="match status" value="1"/>
</dbReference>
<dbReference type="GO" id="GO:0046951">
    <property type="term" value="P:ketone body biosynthetic process"/>
    <property type="evidence" value="ECO:0007669"/>
    <property type="project" value="TreeGrafter"/>
</dbReference>
<dbReference type="GO" id="GO:0004419">
    <property type="term" value="F:hydroxymethylglutaryl-CoA lyase activity"/>
    <property type="evidence" value="ECO:0007669"/>
    <property type="project" value="TreeGrafter"/>
</dbReference>
<reference evidence="5 6" key="1">
    <citation type="submission" date="2016-10" db="EMBL/GenBank/DDBJ databases">
        <authorList>
            <person name="de Groot N.N."/>
        </authorList>
    </citation>
    <scope>NUCLEOTIDE SEQUENCE [LARGE SCALE GENOMIC DNA]</scope>
    <source>
        <strain evidence="5 6">DSM 15345</strain>
    </source>
</reference>
<evidence type="ECO:0000256" key="3">
    <source>
        <dbReference type="ARBA" id="ARBA00023239"/>
    </source>
</evidence>
<dbReference type="NCBIfam" id="NF004283">
    <property type="entry name" value="PRK05692.1"/>
    <property type="match status" value="1"/>
</dbReference>
<protein>
    <submittedName>
        <fullName evidence="5">Hydroxymethylglutaryl-CoA lyase</fullName>
    </submittedName>
</protein>
<evidence type="ECO:0000259" key="4">
    <source>
        <dbReference type="PROSITE" id="PS50991"/>
    </source>
</evidence>
<evidence type="ECO:0000256" key="1">
    <source>
        <dbReference type="ARBA" id="ARBA00009405"/>
    </source>
</evidence>
<dbReference type="Gene3D" id="3.20.20.70">
    <property type="entry name" value="Aldolase class I"/>
    <property type="match status" value="1"/>
</dbReference>
<dbReference type="GO" id="GO:0046872">
    <property type="term" value="F:metal ion binding"/>
    <property type="evidence" value="ECO:0007669"/>
    <property type="project" value="UniProtKB-KW"/>
</dbReference>
<evidence type="ECO:0000313" key="5">
    <source>
        <dbReference type="EMBL" id="SEA59949.1"/>
    </source>
</evidence>
<evidence type="ECO:0000256" key="2">
    <source>
        <dbReference type="ARBA" id="ARBA00022723"/>
    </source>
</evidence>
<dbReference type="Proteomes" id="UP000198703">
    <property type="component" value="Unassembled WGS sequence"/>
</dbReference>
<sequence>MVDATRETALVSEVGPRDGLQMAAGRMATADKLAWIDALAAAGLREIEVGAFGPAKALPMMADIEAVVAHALAIPGLTVAALAPNLKGGERALAAGVHKITLPVSVSRSHSTANVNKPPEAAVAELAALRRLCDARPEGARPAIEGGLSTAFGCTIEGAVAEDAVVRLAAMLAEAGADAMGLADTAGMAHPRQVARLVARVSAEVGPLLDGVHLHNANGLGLANACAAFEAGVRTFDASLAGLGGCPFAPGPSGNIATEDLVHLFDLMGVETGVDLEKLLAARDVLARALPGEPLHGAVAALPPKLRAVSGRAA</sequence>
<dbReference type="CDD" id="cd07938">
    <property type="entry name" value="DRE_TIM_HMGL"/>
    <property type="match status" value="1"/>
</dbReference>
<dbReference type="PANTHER" id="PTHR42738:SF7">
    <property type="entry name" value="HYDROXYMETHYLGLUTARYL-COA LYASE"/>
    <property type="match status" value="1"/>
</dbReference>
<keyword evidence="6" id="KW-1185">Reference proteome</keyword>
<feature type="domain" description="Pyruvate carboxyltransferase" evidence="4">
    <location>
        <begin position="9"/>
        <end position="280"/>
    </location>
</feature>
<keyword evidence="2" id="KW-0479">Metal-binding</keyword>
<evidence type="ECO:0000313" key="6">
    <source>
        <dbReference type="Proteomes" id="UP000198703"/>
    </source>
</evidence>
<dbReference type="InterPro" id="IPR000891">
    <property type="entry name" value="PYR_CT"/>
</dbReference>
<comment type="similarity">
    <text evidence="1">Belongs to the HMG-CoA lyase family.</text>
</comment>
<dbReference type="PANTHER" id="PTHR42738">
    <property type="entry name" value="HYDROXYMETHYLGLUTARYL-COA LYASE"/>
    <property type="match status" value="1"/>
</dbReference>
<dbReference type="AlphaFoldDB" id="A0A1H4CHZ8"/>
<keyword evidence="3 5" id="KW-0456">Lyase</keyword>
<proteinExistence type="inferred from homology"/>
<dbReference type="PROSITE" id="PS50991">
    <property type="entry name" value="PYR_CT"/>
    <property type="match status" value="1"/>
</dbReference>
<organism evidence="5 6">
    <name type="scientific">Rubrimonas cliftonensis</name>
    <dbReference type="NCBI Taxonomy" id="89524"/>
    <lineage>
        <taxon>Bacteria</taxon>
        <taxon>Pseudomonadati</taxon>
        <taxon>Pseudomonadota</taxon>
        <taxon>Alphaproteobacteria</taxon>
        <taxon>Rhodobacterales</taxon>
        <taxon>Paracoccaceae</taxon>
        <taxon>Rubrimonas</taxon>
    </lineage>
</organism>
<name>A0A1H4CHZ8_9RHOB</name>
<dbReference type="OrthoDB" id="9784013at2"/>
<dbReference type="InterPro" id="IPR013785">
    <property type="entry name" value="Aldolase_TIM"/>
</dbReference>
<dbReference type="SUPFAM" id="SSF51569">
    <property type="entry name" value="Aldolase"/>
    <property type="match status" value="1"/>
</dbReference>
<gene>
    <name evidence="5" type="ORF">SAMN05444370_10782</name>
</gene>
<dbReference type="RefSeq" id="WP_093254024.1">
    <property type="nucleotide sequence ID" value="NZ_FNQM01000007.1"/>
</dbReference>
<dbReference type="EMBL" id="FNQM01000007">
    <property type="protein sequence ID" value="SEA59949.1"/>
    <property type="molecule type" value="Genomic_DNA"/>
</dbReference>
<dbReference type="InterPro" id="IPR043594">
    <property type="entry name" value="HMGL"/>
</dbReference>
<accession>A0A1H4CHZ8</accession>